<evidence type="ECO:0000313" key="2">
    <source>
        <dbReference type="EMBL" id="MDO1536128.1"/>
    </source>
</evidence>
<accession>A0ABT8SB38</accession>
<dbReference type="CDD" id="cd07247">
    <property type="entry name" value="SgaA_N_like"/>
    <property type="match status" value="1"/>
</dbReference>
<dbReference type="PROSITE" id="PS51819">
    <property type="entry name" value="VOC"/>
    <property type="match status" value="1"/>
</dbReference>
<protein>
    <submittedName>
        <fullName evidence="2">VOC family protein</fullName>
    </submittedName>
</protein>
<keyword evidence="3" id="KW-1185">Reference proteome</keyword>
<dbReference type="InterPro" id="IPR052164">
    <property type="entry name" value="Anthracycline_SecMetBiosynth"/>
</dbReference>
<gene>
    <name evidence="2" type="ORF">Q2T77_27960</name>
</gene>
<proteinExistence type="predicted"/>
<comment type="caution">
    <text evidence="2">The sequence shown here is derived from an EMBL/GenBank/DDBJ whole genome shotgun (WGS) entry which is preliminary data.</text>
</comment>
<sequence>MTATTINWFEIPVADLDRAQAFYEKVLGRALKREDMGGAAMAIFAYEEPATGGCLVAGGPRAAAAGSGVRIYLDCMPSIDAALSRVAPAGGQVVTPKTALPGDMGSFAVLRDTEGNEVGLHALA</sequence>
<dbReference type="SUPFAM" id="SSF54593">
    <property type="entry name" value="Glyoxalase/Bleomycin resistance protein/Dihydroxybiphenyl dioxygenase"/>
    <property type="match status" value="1"/>
</dbReference>
<dbReference type="PANTHER" id="PTHR33993:SF2">
    <property type="entry name" value="VOC DOMAIN-CONTAINING PROTEIN"/>
    <property type="match status" value="1"/>
</dbReference>
<dbReference type="InterPro" id="IPR029068">
    <property type="entry name" value="Glyas_Bleomycin-R_OHBP_Dase"/>
</dbReference>
<dbReference type="Pfam" id="PF00903">
    <property type="entry name" value="Glyoxalase"/>
    <property type="match status" value="1"/>
</dbReference>
<feature type="domain" description="VOC" evidence="1">
    <location>
        <begin position="5"/>
        <end position="123"/>
    </location>
</feature>
<name>A0ABT8SB38_9BURK</name>
<dbReference type="PANTHER" id="PTHR33993">
    <property type="entry name" value="GLYOXALASE-RELATED"/>
    <property type="match status" value="1"/>
</dbReference>
<evidence type="ECO:0000259" key="1">
    <source>
        <dbReference type="PROSITE" id="PS51819"/>
    </source>
</evidence>
<dbReference type="InterPro" id="IPR037523">
    <property type="entry name" value="VOC_core"/>
</dbReference>
<dbReference type="Gene3D" id="3.10.180.10">
    <property type="entry name" value="2,3-Dihydroxybiphenyl 1,2-Dioxygenase, domain 1"/>
    <property type="match status" value="1"/>
</dbReference>
<evidence type="ECO:0000313" key="3">
    <source>
        <dbReference type="Proteomes" id="UP001169027"/>
    </source>
</evidence>
<reference evidence="2" key="1">
    <citation type="submission" date="2023-06" db="EMBL/GenBank/DDBJ databases">
        <authorList>
            <person name="Jiang Y."/>
            <person name="Liu Q."/>
        </authorList>
    </citation>
    <scope>NUCLEOTIDE SEQUENCE</scope>
    <source>
        <strain evidence="2">CGMCC 1.12090</strain>
    </source>
</reference>
<dbReference type="InterPro" id="IPR004360">
    <property type="entry name" value="Glyas_Fos-R_dOase_dom"/>
</dbReference>
<dbReference type="Proteomes" id="UP001169027">
    <property type="component" value="Unassembled WGS sequence"/>
</dbReference>
<dbReference type="RefSeq" id="WP_301814076.1">
    <property type="nucleotide sequence ID" value="NZ_JAUJZH010000025.1"/>
</dbReference>
<organism evidence="2 3">
    <name type="scientific">Variovorax ginsengisoli</name>
    <dbReference type="NCBI Taxonomy" id="363844"/>
    <lineage>
        <taxon>Bacteria</taxon>
        <taxon>Pseudomonadati</taxon>
        <taxon>Pseudomonadota</taxon>
        <taxon>Betaproteobacteria</taxon>
        <taxon>Burkholderiales</taxon>
        <taxon>Comamonadaceae</taxon>
        <taxon>Variovorax</taxon>
    </lineage>
</organism>
<dbReference type="EMBL" id="JAUKVY010000025">
    <property type="protein sequence ID" value="MDO1536128.1"/>
    <property type="molecule type" value="Genomic_DNA"/>
</dbReference>